<evidence type="ECO:0000313" key="5">
    <source>
        <dbReference type="RefSeq" id="XP_048135062.1"/>
    </source>
</evidence>
<dbReference type="Proteomes" id="UP000827889">
    <property type="component" value="Chromosome 5"/>
</dbReference>
<feature type="region of interest" description="Disordered" evidence="1">
    <location>
        <begin position="229"/>
        <end position="259"/>
    </location>
</feature>
<organism evidence="2 5">
    <name type="scientific">Rhodamnia argentea</name>
    <dbReference type="NCBI Taxonomy" id="178133"/>
    <lineage>
        <taxon>Eukaryota</taxon>
        <taxon>Viridiplantae</taxon>
        <taxon>Streptophyta</taxon>
        <taxon>Embryophyta</taxon>
        <taxon>Tracheophyta</taxon>
        <taxon>Spermatophyta</taxon>
        <taxon>Magnoliopsida</taxon>
        <taxon>eudicotyledons</taxon>
        <taxon>Gunneridae</taxon>
        <taxon>Pentapetalae</taxon>
        <taxon>rosids</taxon>
        <taxon>malvids</taxon>
        <taxon>Myrtales</taxon>
        <taxon>Myrtaceae</taxon>
        <taxon>Myrtoideae</taxon>
        <taxon>Myrteae</taxon>
        <taxon>Australasian group</taxon>
        <taxon>Rhodamnia</taxon>
    </lineage>
</organism>
<evidence type="ECO:0000313" key="3">
    <source>
        <dbReference type="RefSeq" id="XP_048135060.1"/>
    </source>
</evidence>
<dbReference type="GeneID" id="115754469"/>
<dbReference type="PANTHER" id="PTHR33914">
    <property type="entry name" value="18S PRE-RIBOSOMAL ASSEMBLY PROTEIN GAR2-LIKE PROTEIN"/>
    <property type="match status" value="1"/>
</dbReference>
<feature type="region of interest" description="Disordered" evidence="1">
    <location>
        <begin position="34"/>
        <end position="53"/>
    </location>
</feature>
<feature type="compositionally biased region" description="Basic and acidic residues" evidence="1">
    <location>
        <begin position="299"/>
        <end position="328"/>
    </location>
</feature>
<feature type="compositionally biased region" description="Polar residues" evidence="1">
    <location>
        <begin position="288"/>
        <end position="298"/>
    </location>
</feature>
<keyword evidence="2" id="KW-1185">Reference proteome</keyword>
<dbReference type="RefSeq" id="XP_048135061.1">
    <property type="nucleotide sequence ID" value="XM_048279104.1"/>
</dbReference>
<dbReference type="InterPro" id="IPR040378">
    <property type="entry name" value="BASL"/>
</dbReference>
<feature type="compositionally biased region" description="Basic and acidic residues" evidence="1">
    <location>
        <begin position="369"/>
        <end position="392"/>
    </location>
</feature>
<evidence type="ECO:0000313" key="4">
    <source>
        <dbReference type="RefSeq" id="XP_048135061.1"/>
    </source>
</evidence>
<evidence type="ECO:0000313" key="2">
    <source>
        <dbReference type="Proteomes" id="UP000827889"/>
    </source>
</evidence>
<sequence>MSRILTLWKMFRIRIDDETVVQYLVHNASAKPFQHNDPMTTVEQKSNKDSTKENLGDVKYTEDIAAPVPIDVNSGDGFWPVPGLSNPEADEVLTGSDKLTVKSSFASYTDCNGETELFKEDLDLFTDKTVTACEVDKSIPCHKENPFCEVKDICVDEGVPSHKVTLSETDGNKDLHAYLPIEKDANGDLDALECPKNCLEDFVQADTKGDKFGDELSKDKVTPLVQELASQNLERESSSDDIADGMKPPSAVGSNDESMMACSNLSTVKKLESVKRSEEEAPPSPSSIIQELNGTTLIHDSRDKSEMDKGSPEKRVATDPSPSERSEYRELVNEFSYCRKVESGSITFSFNASAPESSDRGESSSTGNKEQHEGQNAHRPDEASNRRTDSCLGRHDFGESSFSVAGPVSGSITYSGPITYSGSLSLRSLSLRSDSSTTSARSFAFPILQSEWNSSPVRMTKSDRRRLGKHKGWRQRLLCCKF</sequence>
<protein>
    <submittedName>
        <fullName evidence="3 4">Uncharacterized protein LOC115754469 isoform X1</fullName>
    </submittedName>
</protein>
<gene>
    <name evidence="3 4 5" type="primary">LOC115754469</name>
</gene>
<dbReference type="RefSeq" id="XP_048135062.1">
    <property type="nucleotide sequence ID" value="XM_048279105.1"/>
</dbReference>
<feature type="region of interest" description="Disordered" evidence="1">
    <location>
        <begin position="273"/>
        <end position="328"/>
    </location>
</feature>
<evidence type="ECO:0000256" key="1">
    <source>
        <dbReference type="SAM" id="MobiDB-lite"/>
    </source>
</evidence>
<dbReference type="RefSeq" id="XP_048135060.1">
    <property type="nucleotide sequence ID" value="XM_048279103.1"/>
</dbReference>
<name>A0ABM3HEN9_9MYRT</name>
<accession>A0ABM3HEN9</accession>
<dbReference type="PANTHER" id="PTHR33914:SF2">
    <property type="entry name" value="OS02G0582100 PROTEIN"/>
    <property type="match status" value="1"/>
</dbReference>
<reference evidence="3 4" key="1">
    <citation type="submission" date="2025-05" db="UniProtKB">
        <authorList>
            <consortium name="RefSeq"/>
        </authorList>
    </citation>
    <scope>IDENTIFICATION</scope>
    <source>
        <tissue evidence="3 4">Leaf</tissue>
    </source>
</reference>
<proteinExistence type="predicted"/>
<feature type="region of interest" description="Disordered" evidence="1">
    <location>
        <begin position="350"/>
        <end position="392"/>
    </location>
</feature>